<comment type="caution">
    <text evidence="1">The sequence shown here is derived from an EMBL/GenBank/DDBJ whole genome shotgun (WGS) entry which is preliminary data.</text>
</comment>
<keyword evidence="2" id="KW-1185">Reference proteome</keyword>
<evidence type="ECO:0000313" key="1">
    <source>
        <dbReference type="EMBL" id="KAG8659888.1"/>
    </source>
</evidence>
<accession>A0ACB7I757</accession>
<evidence type="ECO:0000313" key="2">
    <source>
        <dbReference type="Proteomes" id="UP000091857"/>
    </source>
</evidence>
<gene>
    <name evidence="1" type="ORF">MANES_02G090550v8</name>
</gene>
<proteinExistence type="predicted"/>
<sequence length="106" mass="11938">MFGYYWLVGVVGSTFLVTTYCDCTAAVSTSLPFCIALSLQFSHLQDHLVDQGGREHKWWGANRQFCENEEQKEVGDLHANGVFMKTTEVEVKLDEGNIFIKRGVTS</sequence>
<protein>
    <submittedName>
        <fullName evidence="1">Uncharacterized protein</fullName>
    </submittedName>
</protein>
<dbReference type="EMBL" id="CM004388">
    <property type="protein sequence ID" value="KAG8659888.1"/>
    <property type="molecule type" value="Genomic_DNA"/>
</dbReference>
<dbReference type="Proteomes" id="UP000091857">
    <property type="component" value="Chromosome 2"/>
</dbReference>
<organism evidence="1 2">
    <name type="scientific">Manihot esculenta</name>
    <name type="common">Cassava</name>
    <name type="synonym">Jatropha manihot</name>
    <dbReference type="NCBI Taxonomy" id="3983"/>
    <lineage>
        <taxon>Eukaryota</taxon>
        <taxon>Viridiplantae</taxon>
        <taxon>Streptophyta</taxon>
        <taxon>Embryophyta</taxon>
        <taxon>Tracheophyta</taxon>
        <taxon>Spermatophyta</taxon>
        <taxon>Magnoliopsida</taxon>
        <taxon>eudicotyledons</taxon>
        <taxon>Gunneridae</taxon>
        <taxon>Pentapetalae</taxon>
        <taxon>rosids</taxon>
        <taxon>fabids</taxon>
        <taxon>Malpighiales</taxon>
        <taxon>Euphorbiaceae</taxon>
        <taxon>Crotonoideae</taxon>
        <taxon>Manihoteae</taxon>
        <taxon>Manihot</taxon>
    </lineage>
</organism>
<name>A0ACB7I757_MANES</name>
<reference evidence="2" key="1">
    <citation type="journal article" date="2016" name="Nat. Biotechnol.">
        <title>Sequencing wild and cultivated cassava and related species reveals extensive interspecific hybridization and genetic diversity.</title>
        <authorList>
            <person name="Bredeson J.V."/>
            <person name="Lyons J.B."/>
            <person name="Prochnik S.E."/>
            <person name="Wu G.A."/>
            <person name="Ha C.M."/>
            <person name="Edsinger-Gonzales E."/>
            <person name="Grimwood J."/>
            <person name="Schmutz J."/>
            <person name="Rabbi I.Y."/>
            <person name="Egesi C."/>
            <person name="Nauluvula P."/>
            <person name="Lebot V."/>
            <person name="Ndunguru J."/>
            <person name="Mkamilo G."/>
            <person name="Bart R.S."/>
            <person name="Setter T.L."/>
            <person name="Gleadow R.M."/>
            <person name="Kulakow P."/>
            <person name="Ferguson M.E."/>
            <person name="Rounsley S."/>
            <person name="Rokhsar D.S."/>
        </authorList>
    </citation>
    <scope>NUCLEOTIDE SEQUENCE [LARGE SCALE GENOMIC DNA]</scope>
    <source>
        <strain evidence="2">cv. AM560-2</strain>
    </source>
</reference>